<keyword evidence="10" id="KW-0626">Porin</keyword>
<gene>
    <name evidence="18" type="ORF">B9G39_22075</name>
</gene>
<dbReference type="PANTHER" id="PTHR33619:SF3">
    <property type="entry name" value="POLYSACCHARIDE EXPORT PROTEIN GFCE-RELATED"/>
    <property type="match status" value="1"/>
</dbReference>
<dbReference type="GO" id="GO:0046930">
    <property type="term" value="C:pore complex"/>
    <property type="evidence" value="ECO:0007669"/>
    <property type="project" value="UniProtKB-KW"/>
</dbReference>
<protein>
    <submittedName>
        <fullName evidence="18">Polysaccharide biosynthesis protein</fullName>
    </submittedName>
</protein>
<dbReference type="InterPro" id="IPR049712">
    <property type="entry name" value="Poly_export"/>
</dbReference>
<evidence type="ECO:0000256" key="6">
    <source>
        <dbReference type="ARBA" id="ARBA00022692"/>
    </source>
</evidence>
<sequence>MTCYNRWLRLIENLLVLRASIVLFKLWIVAGCLFVVSGCFLQPTMKSYQMPAELFGKTGEHIPDQRLLDEHELQPEDVLDIIYHFDINSKGIYRIATHDQLDIKFITAPEFNESHRVRPDGFISLPYVGDVKVVGFTVEQLKGRLAELYKEILIEPQFYITVPKYQTNIKELKQNLYHPAYGLSREILVRGDHRASFPLIGDVDVKHKTVSALRKMLNKRYGRLNTALQVDLLLKRTQSSKVFVFGEVGQPGAFPIQKPISILSLIALAGGASSDAELSSVLTLRRENNEMVARVYDIRESIRTGKAAISYLMPDDIVFIPKTRLAEAGDIARMLGDVILFNGFGFSFSYRVDSKDN</sequence>
<dbReference type="GO" id="GO:0015159">
    <property type="term" value="F:polysaccharide transmembrane transporter activity"/>
    <property type="evidence" value="ECO:0007669"/>
    <property type="project" value="InterPro"/>
</dbReference>
<keyword evidence="3" id="KW-0813">Transport</keyword>
<comment type="similarity">
    <text evidence="2">Belongs to the BexD/CtrA/VexA family.</text>
</comment>
<feature type="domain" description="Polysaccharide export protein N-terminal" evidence="16">
    <location>
        <begin position="92"/>
        <end position="162"/>
    </location>
</feature>
<dbReference type="InterPro" id="IPR054765">
    <property type="entry name" value="SLBB_dom"/>
</dbReference>
<evidence type="ECO:0000256" key="15">
    <source>
        <dbReference type="SAM" id="Phobius"/>
    </source>
</evidence>
<evidence type="ECO:0000256" key="1">
    <source>
        <dbReference type="ARBA" id="ARBA00004571"/>
    </source>
</evidence>
<keyword evidence="11 15" id="KW-0472">Membrane</keyword>
<evidence type="ECO:0000256" key="4">
    <source>
        <dbReference type="ARBA" id="ARBA00022452"/>
    </source>
</evidence>
<dbReference type="GO" id="GO:0009279">
    <property type="term" value="C:cell outer membrane"/>
    <property type="evidence" value="ECO:0007669"/>
    <property type="project" value="UniProtKB-SubCell"/>
</dbReference>
<dbReference type="Pfam" id="PF22461">
    <property type="entry name" value="SLBB_2"/>
    <property type="match status" value="1"/>
</dbReference>
<evidence type="ECO:0000313" key="19">
    <source>
        <dbReference type="Proteomes" id="UP000257039"/>
    </source>
</evidence>
<evidence type="ECO:0000259" key="17">
    <source>
        <dbReference type="Pfam" id="PF22461"/>
    </source>
</evidence>
<evidence type="ECO:0000256" key="7">
    <source>
        <dbReference type="ARBA" id="ARBA00022729"/>
    </source>
</evidence>
<organism evidence="18 19">
    <name type="scientific">Zooshikella ganghwensis</name>
    <dbReference type="NCBI Taxonomy" id="202772"/>
    <lineage>
        <taxon>Bacteria</taxon>
        <taxon>Pseudomonadati</taxon>
        <taxon>Pseudomonadota</taxon>
        <taxon>Gammaproteobacteria</taxon>
        <taxon>Oceanospirillales</taxon>
        <taxon>Zooshikellaceae</taxon>
        <taxon>Zooshikella</taxon>
    </lineage>
</organism>
<comment type="subcellular location">
    <subcellularLocation>
        <location evidence="1">Cell outer membrane</location>
        <topology evidence="1">Multi-pass membrane protein</topology>
    </subcellularLocation>
</comment>
<evidence type="ECO:0000256" key="12">
    <source>
        <dbReference type="ARBA" id="ARBA00023139"/>
    </source>
</evidence>
<keyword evidence="14" id="KW-0449">Lipoprotein</keyword>
<keyword evidence="15" id="KW-1133">Transmembrane helix</keyword>
<keyword evidence="4" id="KW-1134">Transmembrane beta strand</keyword>
<name>A0A4P9VQT9_9GAMM</name>
<reference evidence="18 19" key="1">
    <citation type="submission" date="2017-04" db="EMBL/GenBank/DDBJ databases">
        <title>Draft genome sequence of Zooshikella ganghwensis VG4 isolated from Red Sea sediments.</title>
        <authorList>
            <person name="Rehman Z."/>
            <person name="Alam I."/>
            <person name="Kamau A."/>
            <person name="Bajic V."/>
            <person name="Leiknes T."/>
        </authorList>
    </citation>
    <scope>NUCLEOTIDE SEQUENCE [LARGE SCALE GENOMIC DNA]</scope>
    <source>
        <strain evidence="18 19">VG4</strain>
    </source>
</reference>
<keyword evidence="9" id="KW-0406">Ion transport</keyword>
<evidence type="ECO:0000256" key="14">
    <source>
        <dbReference type="ARBA" id="ARBA00023288"/>
    </source>
</evidence>
<keyword evidence="7" id="KW-0732">Signal</keyword>
<feature type="domain" description="SLBB" evidence="17">
    <location>
        <begin position="241"/>
        <end position="319"/>
    </location>
</feature>
<evidence type="ECO:0000313" key="18">
    <source>
        <dbReference type="EMBL" id="RDH45925.1"/>
    </source>
</evidence>
<evidence type="ECO:0000256" key="9">
    <source>
        <dbReference type="ARBA" id="ARBA00023065"/>
    </source>
</evidence>
<evidence type="ECO:0000256" key="11">
    <source>
        <dbReference type="ARBA" id="ARBA00023136"/>
    </source>
</evidence>
<dbReference type="Pfam" id="PF02563">
    <property type="entry name" value="Poly_export"/>
    <property type="match status" value="1"/>
</dbReference>
<evidence type="ECO:0000259" key="16">
    <source>
        <dbReference type="Pfam" id="PF02563"/>
    </source>
</evidence>
<keyword evidence="12" id="KW-0564">Palmitate</keyword>
<evidence type="ECO:0000256" key="5">
    <source>
        <dbReference type="ARBA" id="ARBA00022597"/>
    </source>
</evidence>
<keyword evidence="5" id="KW-0762">Sugar transport</keyword>
<dbReference type="GO" id="GO:0006811">
    <property type="term" value="P:monoatomic ion transport"/>
    <property type="evidence" value="ECO:0007669"/>
    <property type="project" value="UniProtKB-KW"/>
</dbReference>
<dbReference type="Gene3D" id="3.30.1950.10">
    <property type="entry name" value="wza like domain"/>
    <property type="match status" value="2"/>
</dbReference>
<dbReference type="PANTHER" id="PTHR33619">
    <property type="entry name" value="POLYSACCHARIDE EXPORT PROTEIN GFCE-RELATED"/>
    <property type="match status" value="1"/>
</dbReference>
<keyword evidence="8" id="KW-0625">Polysaccharide transport</keyword>
<dbReference type="AlphaFoldDB" id="A0A4P9VQT9"/>
<dbReference type="EMBL" id="NDXW01000001">
    <property type="protein sequence ID" value="RDH45925.1"/>
    <property type="molecule type" value="Genomic_DNA"/>
</dbReference>
<evidence type="ECO:0000256" key="13">
    <source>
        <dbReference type="ARBA" id="ARBA00023237"/>
    </source>
</evidence>
<keyword evidence="13" id="KW-0998">Cell outer membrane</keyword>
<evidence type="ECO:0000256" key="2">
    <source>
        <dbReference type="ARBA" id="ARBA00009450"/>
    </source>
</evidence>
<evidence type="ECO:0000256" key="10">
    <source>
        <dbReference type="ARBA" id="ARBA00023114"/>
    </source>
</evidence>
<comment type="caution">
    <text evidence="18">The sequence shown here is derived from an EMBL/GenBank/DDBJ whole genome shotgun (WGS) entry which is preliminary data.</text>
</comment>
<dbReference type="GO" id="GO:0015288">
    <property type="term" value="F:porin activity"/>
    <property type="evidence" value="ECO:0007669"/>
    <property type="project" value="UniProtKB-KW"/>
</dbReference>
<evidence type="ECO:0000256" key="3">
    <source>
        <dbReference type="ARBA" id="ARBA00022448"/>
    </source>
</evidence>
<keyword evidence="19" id="KW-1185">Reference proteome</keyword>
<keyword evidence="6 15" id="KW-0812">Transmembrane</keyword>
<feature type="transmembrane region" description="Helical" evidence="15">
    <location>
        <begin position="15"/>
        <end position="41"/>
    </location>
</feature>
<dbReference type="Gene3D" id="3.10.560.10">
    <property type="entry name" value="Outer membrane lipoprotein wza domain like"/>
    <property type="match status" value="1"/>
</dbReference>
<dbReference type="Proteomes" id="UP000257039">
    <property type="component" value="Unassembled WGS sequence"/>
</dbReference>
<evidence type="ECO:0000256" key="8">
    <source>
        <dbReference type="ARBA" id="ARBA00023047"/>
    </source>
</evidence>
<accession>A0A4P9VQT9</accession>
<proteinExistence type="inferred from homology"/>
<dbReference type="InterPro" id="IPR003715">
    <property type="entry name" value="Poly_export_N"/>
</dbReference>